<comment type="caution">
    <text evidence="5">The sequence shown here is derived from an EMBL/GenBank/DDBJ whole genome shotgun (WGS) entry which is preliminary data.</text>
</comment>
<keyword evidence="3" id="KW-0472">Membrane</keyword>
<feature type="transmembrane region" description="Helical" evidence="3">
    <location>
        <begin position="6"/>
        <end position="28"/>
    </location>
</feature>
<dbReference type="Gene3D" id="3.60.21.10">
    <property type="match status" value="1"/>
</dbReference>
<protein>
    <recommendedName>
        <fullName evidence="4">Calcineurin-like phosphoesterase domain-containing protein</fullName>
    </recommendedName>
</protein>
<dbReference type="PANTHER" id="PTHR31302">
    <property type="entry name" value="TRANSMEMBRANE PROTEIN WITH METALLOPHOSPHOESTERASE DOMAIN-RELATED"/>
    <property type="match status" value="1"/>
</dbReference>
<evidence type="ECO:0000256" key="3">
    <source>
        <dbReference type="SAM" id="Phobius"/>
    </source>
</evidence>
<keyword evidence="6" id="KW-1185">Reference proteome</keyword>
<feature type="transmembrane region" description="Helical" evidence="3">
    <location>
        <begin position="82"/>
        <end position="102"/>
    </location>
</feature>
<sequence length="388" mass="40677">MERVEGVLRALALLVGLAVVAGYLAFLYRRLVVAPDAPRVVRRVVLGVLAVGGVVFVAAAALLRNGDPDPVRPLLWLGMTEIALALYLTLGLLLLGLVVLPLSLARRSGTRLRVLRVGTPAVVALSLAVTGYGLVEAARPGVVEHEVSSPRLPAPFDGVRVVLLTDLHVGPLHDASWARRAVGMVEAQRPDLVVLGGDLVDGSVEEVGDYLAPLADLDAPLGVVFVTGNHELMGGEAEALEWVDEFERLGVDVLRNESVALTRDGATIALAGVDDPTGTGALAPDPDAALAGVPDDAFTIWVSHQPRQGPPGGRADLQLSGHTHGGQLWPVQLLVPLFDPTVAGRDDRDGVTVITSRGFGTSGPPVRVLAPPAIDVVTLRRDPEGEND</sequence>
<dbReference type="CDD" id="cd07385">
    <property type="entry name" value="MPP_YkuE_C"/>
    <property type="match status" value="1"/>
</dbReference>
<evidence type="ECO:0000313" key="6">
    <source>
        <dbReference type="Proteomes" id="UP001500221"/>
    </source>
</evidence>
<dbReference type="Pfam" id="PF00149">
    <property type="entry name" value="Metallophos"/>
    <property type="match status" value="1"/>
</dbReference>
<dbReference type="InterPro" id="IPR004843">
    <property type="entry name" value="Calcineurin-like_PHP"/>
</dbReference>
<accession>A0ABP9Q1U9</accession>
<dbReference type="InterPro" id="IPR051158">
    <property type="entry name" value="Metallophosphoesterase_sf"/>
</dbReference>
<dbReference type="Proteomes" id="UP001500221">
    <property type="component" value="Unassembled WGS sequence"/>
</dbReference>
<dbReference type="SUPFAM" id="SSF56300">
    <property type="entry name" value="Metallo-dependent phosphatases"/>
    <property type="match status" value="1"/>
</dbReference>
<name>A0ABP9Q1U9_9ACTN</name>
<keyword evidence="1" id="KW-0479">Metal-binding</keyword>
<proteinExistence type="predicted"/>
<dbReference type="InterPro" id="IPR029052">
    <property type="entry name" value="Metallo-depent_PP-like"/>
</dbReference>
<gene>
    <name evidence="5" type="ORF">GCM10023340_40910</name>
</gene>
<evidence type="ECO:0000256" key="2">
    <source>
        <dbReference type="ARBA" id="ARBA00022801"/>
    </source>
</evidence>
<evidence type="ECO:0000313" key="5">
    <source>
        <dbReference type="EMBL" id="GAA5155489.1"/>
    </source>
</evidence>
<keyword evidence="2" id="KW-0378">Hydrolase</keyword>
<evidence type="ECO:0000259" key="4">
    <source>
        <dbReference type="Pfam" id="PF00149"/>
    </source>
</evidence>
<evidence type="ECO:0000256" key="1">
    <source>
        <dbReference type="ARBA" id="ARBA00022723"/>
    </source>
</evidence>
<keyword evidence="3" id="KW-0812">Transmembrane</keyword>
<dbReference type="PANTHER" id="PTHR31302:SF31">
    <property type="entry name" value="PHOSPHODIESTERASE YAEI"/>
    <property type="match status" value="1"/>
</dbReference>
<feature type="transmembrane region" description="Helical" evidence="3">
    <location>
        <begin position="40"/>
        <end position="62"/>
    </location>
</feature>
<dbReference type="EMBL" id="BAABKG010000006">
    <property type="protein sequence ID" value="GAA5155489.1"/>
    <property type="molecule type" value="Genomic_DNA"/>
</dbReference>
<feature type="transmembrane region" description="Helical" evidence="3">
    <location>
        <begin position="114"/>
        <end position="135"/>
    </location>
</feature>
<feature type="domain" description="Calcineurin-like phosphoesterase" evidence="4">
    <location>
        <begin position="160"/>
        <end position="325"/>
    </location>
</feature>
<reference evidence="6" key="1">
    <citation type="journal article" date="2019" name="Int. J. Syst. Evol. Microbiol.">
        <title>The Global Catalogue of Microorganisms (GCM) 10K type strain sequencing project: providing services to taxonomists for standard genome sequencing and annotation.</title>
        <authorList>
            <consortium name="The Broad Institute Genomics Platform"/>
            <consortium name="The Broad Institute Genome Sequencing Center for Infectious Disease"/>
            <person name="Wu L."/>
            <person name="Ma J."/>
        </authorList>
    </citation>
    <scope>NUCLEOTIDE SEQUENCE [LARGE SCALE GENOMIC DNA]</scope>
    <source>
        <strain evidence="6">JCM 18459</strain>
    </source>
</reference>
<organism evidence="5 6">
    <name type="scientific">Nocardioides marinquilinus</name>
    <dbReference type="NCBI Taxonomy" id="1210400"/>
    <lineage>
        <taxon>Bacteria</taxon>
        <taxon>Bacillati</taxon>
        <taxon>Actinomycetota</taxon>
        <taxon>Actinomycetes</taxon>
        <taxon>Propionibacteriales</taxon>
        <taxon>Nocardioidaceae</taxon>
        <taxon>Nocardioides</taxon>
    </lineage>
</organism>
<keyword evidence="3" id="KW-1133">Transmembrane helix</keyword>